<dbReference type="InterPro" id="IPR004360">
    <property type="entry name" value="Glyas_Fos-R_dOase_dom"/>
</dbReference>
<feature type="domain" description="VOC" evidence="2">
    <location>
        <begin position="4"/>
        <end position="127"/>
    </location>
</feature>
<dbReference type="Pfam" id="PF00903">
    <property type="entry name" value="Glyoxalase"/>
    <property type="match status" value="1"/>
</dbReference>
<keyword evidence="1" id="KW-0479">Metal-binding</keyword>
<evidence type="ECO:0000313" key="4">
    <source>
        <dbReference type="Proteomes" id="UP000295636"/>
    </source>
</evidence>
<dbReference type="PROSITE" id="PS51819">
    <property type="entry name" value="VOC"/>
    <property type="match status" value="1"/>
</dbReference>
<sequence>MIKGIGHNAYTVKDMEKSLHFYSDVLGFKKLFELKKPATGEPWIVYLKVREGQFIELFYGGEKRVEADSATIGYAHLCLEVDDIHEIANYLKSKGVTLDVEPKQGLDLNYQCWAKDPDGNRIEFMQLHPDCPQLKVYE</sequence>
<dbReference type="GO" id="GO:0046872">
    <property type="term" value="F:metal ion binding"/>
    <property type="evidence" value="ECO:0007669"/>
    <property type="project" value="UniProtKB-KW"/>
</dbReference>
<organism evidence="3 4">
    <name type="scientific">Paenibacillus piri</name>
    <dbReference type="NCBI Taxonomy" id="2547395"/>
    <lineage>
        <taxon>Bacteria</taxon>
        <taxon>Bacillati</taxon>
        <taxon>Bacillota</taxon>
        <taxon>Bacilli</taxon>
        <taxon>Bacillales</taxon>
        <taxon>Paenibacillaceae</taxon>
        <taxon>Paenibacillus</taxon>
    </lineage>
</organism>
<dbReference type="GO" id="GO:0046491">
    <property type="term" value="P:L-methylmalonyl-CoA metabolic process"/>
    <property type="evidence" value="ECO:0007669"/>
    <property type="project" value="TreeGrafter"/>
</dbReference>
<dbReference type="OrthoDB" id="375220at2"/>
<evidence type="ECO:0000256" key="1">
    <source>
        <dbReference type="ARBA" id="ARBA00022723"/>
    </source>
</evidence>
<protein>
    <submittedName>
        <fullName evidence="3">VOC family protein</fullName>
    </submittedName>
</protein>
<dbReference type="AlphaFoldDB" id="A0A4R5KS95"/>
<dbReference type="SUPFAM" id="SSF54593">
    <property type="entry name" value="Glyoxalase/Bleomycin resistance protein/Dihydroxybiphenyl dioxygenase"/>
    <property type="match status" value="1"/>
</dbReference>
<dbReference type="Gene3D" id="3.10.180.10">
    <property type="entry name" value="2,3-Dihydroxybiphenyl 1,2-Dioxygenase, domain 1"/>
    <property type="match status" value="1"/>
</dbReference>
<proteinExistence type="predicted"/>
<gene>
    <name evidence="3" type="ORF">E1757_09310</name>
</gene>
<dbReference type="InterPro" id="IPR051785">
    <property type="entry name" value="MMCE/EMCE_epimerase"/>
</dbReference>
<dbReference type="CDD" id="cd06587">
    <property type="entry name" value="VOC"/>
    <property type="match status" value="1"/>
</dbReference>
<name>A0A4R5KS95_9BACL</name>
<dbReference type="PANTHER" id="PTHR43048">
    <property type="entry name" value="METHYLMALONYL-COA EPIMERASE"/>
    <property type="match status" value="1"/>
</dbReference>
<evidence type="ECO:0000313" key="3">
    <source>
        <dbReference type="EMBL" id="TDF98719.1"/>
    </source>
</evidence>
<comment type="caution">
    <text evidence="3">The sequence shown here is derived from an EMBL/GenBank/DDBJ whole genome shotgun (WGS) entry which is preliminary data.</text>
</comment>
<dbReference type="InterPro" id="IPR037523">
    <property type="entry name" value="VOC_core"/>
</dbReference>
<dbReference type="RefSeq" id="WP_133227041.1">
    <property type="nucleotide sequence ID" value="NZ_SMRT01000003.1"/>
</dbReference>
<keyword evidence="4" id="KW-1185">Reference proteome</keyword>
<reference evidence="3 4" key="1">
    <citation type="submission" date="2019-03" db="EMBL/GenBank/DDBJ databases">
        <title>This is whole genome sequence of Paenibacillus sp MS74 strain.</title>
        <authorList>
            <person name="Trinh H.N."/>
        </authorList>
    </citation>
    <scope>NUCLEOTIDE SEQUENCE [LARGE SCALE GENOMIC DNA]</scope>
    <source>
        <strain evidence="3 4">MS74</strain>
    </source>
</reference>
<evidence type="ECO:0000259" key="2">
    <source>
        <dbReference type="PROSITE" id="PS51819"/>
    </source>
</evidence>
<dbReference type="PANTHER" id="PTHR43048:SF3">
    <property type="entry name" value="METHYLMALONYL-COA EPIMERASE, MITOCHONDRIAL"/>
    <property type="match status" value="1"/>
</dbReference>
<dbReference type="EMBL" id="SMRT01000003">
    <property type="protein sequence ID" value="TDF98719.1"/>
    <property type="molecule type" value="Genomic_DNA"/>
</dbReference>
<accession>A0A4R5KS95</accession>
<dbReference type="InterPro" id="IPR029068">
    <property type="entry name" value="Glyas_Bleomycin-R_OHBP_Dase"/>
</dbReference>
<dbReference type="GO" id="GO:0004493">
    <property type="term" value="F:methylmalonyl-CoA epimerase activity"/>
    <property type="evidence" value="ECO:0007669"/>
    <property type="project" value="TreeGrafter"/>
</dbReference>
<dbReference type="Proteomes" id="UP000295636">
    <property type="component" value="Unassembled WGS sequence"/>
</dbReference>